<dbReference type="Proteomes" id="UP000659904">
    <property type="component" value="Unassembled WGS sequence"/>
</dbReference>
<dbReference type="PANTHER" id="PTHR30461:SF2">
    <property type="entry name" value="SERINE RECOMBINASE PINE-RELATED"/>
    <property type="match status" value="1"/>
</dbReference>
<feature type="domain" description="Resolvase/invertase-type recombinase catalytic" evidence="3">
    <location>
        <begin position="10"/>
        <end position="149"/>
    </location>
</feature>
<name>A0A8J3KEK6_9ACTN</name>
<evidence type="ECO:0000256" key="2">
    <source>
        <dbReference type="ARBA" id="ARBA00023172"/>
    </source>
</evidence>
<dbReference type="EMBL" id="BONH01000015">
    <property type="protein sequence ID" value="GIF98332.1"/>
    <property type="molecule type" value="Genomic_DNA"/>
</dbReference>
<dbReference type="RefSeq" id="WP_120316831.1">
    <property type="nucleotide sequence ID" value="NZ_BONH01000015.1"/>
</dbReference>
<dbReference type="CDD" id="cd00338">
    <property type="entry name" value="Ser_Recombinase"/>
    <property type="match status" value="1"/>
</dbReference>
<reference evidence="4 5" key="1">
    <citation type="submission" date="2021-01" db="EMBL/GenBank/DDBJ databases">
        <title>Whole genome shotgun sequence of Catellatospora citrea NBRC 14495.</title>
        <authorList>
            <person name="Komaki H."/>
            <person name="Tamura T."/>
        </authorList>
    </citation>
    <scope>NUCLEOTIDE SEQUENCE [LARGE SCALE GENOMIC DNA]</scope>
    <source>
        <strain evidence="4 5">NBRC 14495</strain>
    </source>
</reference>
<proteinExistence type="predicted"/>
<keyword evidence="5" id="KW-1185">Reference proteome</keyword>
<dbReference type="Pfam" id="PF00239">
    <property type="entry name" value="Resolvase"/>
    <property type="match status" value="1"/>
</dbReference>
<evidence type="ECO:0000259" key="3">
    <source>
        <dbReference type="PROSITE" id="PS51736"/>
    </source>
</evidence>
<dbReference type="InterPro" id="IPR006119">
    <property type="entry name" value="Resolv_N"/>
</dbReference>
<accession>A0A8J3KEK6</accession>
<sequence length="149" mass="16738">MTHHYQARMRAALYIREEFGPSSSVEAQQAALRDFVQQHHPGWRIVGTYYDTTPGNEALSRRPGLRSALRAATAGEFDVLIAPELNRINRRMDYFSDLAQKFDAVSVALLTADSMIDTTTPVGRLLITILASVTTYERLPEQERAAREA</sequence>
<gene>
    <name evidence="4" type="ORF">Cci01nite_34260</name>
</gene>
<dbReference type="AlphaFoldDB" id="A0A8J3KEK6"/>
<comment type="caution">
    <text evidence="4">The sequence shown here is derived from an EMBL/GenBank/DDBJ whole genome shotgun (WGS) entry which is preliminary data.</text>
</comment>
<dbReference type="PROSITE" id="PS51736">
    <property type="entry name" value="RECOMBINASES_3"/>
    <property type="match status" value="1"/>
</dbReference>
<evidence type="ECO:0000313" key="4">
    <source>
        <dbReference type="EMBL" id="GIF98332.1"/>
    </source>
</evidence>
<dbReference type="SMART" id="SM00857">
    <property type="entry name" value="Resolvase"/>
    <property type="match status" value="1"/>
</dbReference>
<organism evidence="4 5">
    <name type="scientific">Catellatospora citrea</name>
    <dbReference type="NCBI Taxonomy" id="53366"/>
    <lineage>
        <taxon>Bacteria</taxon>
        <taxon>Bacillati</taxon>
        <taxon>Actinomycetota</taxon>
        <taxon>Actinomycetes</taxon>
        <taxon>Micromonosporales</taxon>
        <taxon>Micromonosporaceae</taxon>
        <taxon>Catellatospora</taxon>
    </lineage>
</organism>
<dbReference type="InterPro" id="IPR050639">
    <property type="entry name" value="SSR_resolvase"/>
</dbReference>
<evidence type="ECO:0000256" key="1">
    <source>
        <dbReference type="ARBA" id="ARBA00023125"/>
    </source>
</evidence>
<keyword evidence="1" id="KW-0238">DNA-binding</keyword>
<dbReference type="GO" id="GO:0000150">
    <property type="term" value="F:DNA strand exchange activity"/>
    <property type="evidence" value="ECO:0007669"/>
    <property type="project" value="InterPro"/>
</dbReference>
<dbReference type="PANTHER" id="PTHR30461">
    <property type="entry name" value="DNA-INVERTASE FROM LAMBDOID PROPHAGE"/>
    <property type="match status" value="1"/>
</dbReference>
<dbReference type="Gene3D" id="3.40.50.1390">
    <property type="entry name" value="Resolvase, N-terminal catalytic domain"/>
    <property type="match status" value="1"/>
</dbReference>
<dbReference type="SUPFAM" id="SSF53041">
    <property type="entry name" value="Resolvase-like"/>
    <property type="match status" value="1"/>
</dbReference>
<keyword evidence="2" id="KW-0233">DNA recombination</keyword>
<dbReference type="InterPro" id="IPR036162">
    <property type="entry name" value="Resolvase-like_N_sf"/>
</dbReference>
<evidence type="ECO:0000313" key="5">
    <source>
        <dbReference type="Proteomes" id="UP000659904"/>
    </source>
</evidence>
<protein>
    <recommendedName>
        <fullName evidence="3">Resolvase/invertase-type recombinase catalytic domain-containing protein</fullName>
    </recommendedName>
</protein>
<dbReference type="GO" id="GO:0003677">
    <property type="term" value="F:DNA binding"/>
    <property type="evidence" value="ECO:0007669"/>
    <property type="project" value="UniProtKB-KW"/>
</dbReference>